<organism evidence="1 2">
    <name type="scientific">Blastopirellula marina</name>
    <dbReference type="NCBI Taxonomy" id="124"/>
    <lineage>
        <taxon>Bacteria</taxon>
        <taxon>Pseudomonadati</taxon>
        <taxon>Planctomycetota</taxon>
        <taxon>Planctomycetia</taxon>
        <taxon>Pirellulales</taxon>
        <taxon>Pirellulaceae</taxon>
        <taxon>Blastopirellula</taxon>
    </lineage>
</organism>
<evidence type="ECO:0000313" key="2">
    <source>
        <dbReference type="Proteomes" id="UP000240009"/>
    </source>
</evidence>
<protein>
    <submittedName>
        <fullName evidence="1">Type VI secretion system baseplate subunit TssG</fullName>
    </submittedName>
</protein>
<reference evidence="1 2" key="1">
    <citation type="submission" date="2018-02" db="EMBL/GenBank/DDBJ databases">
        <title>Comparative genomes isolates from brazilian mangrove.</title>
        <authorList>
            <person name="Araujo J.E."/>
            <person name="Taketani R.G."/>
            <person name="Silva M.C.P."/>
            <person name="Loureco M.V."/>
            <person name="Andreote F.D."/>
        </authorList>
    </citation>
    <scope>NUCLEOTIDE SEQUENCE [LARGE SCALE GENOMIC DNA]</scope>
    <source>
        <strain evidence="1 2">HEX-2 MGV</strain>
    </source>
</reference>
<sequence length="379" mass="43688">MGTEGRRKRATVANRLIEQPYQFDFFQAMRLLEKMAQEDPETYPNWKPIGQDGPPHRELVQLKVLCARTFPPSEVASIVRRRPDAEDAPPEGEPPFTMTTTFMGVFGAQGVMPLHYTQTILDRVRRKDFALRDFIDLFHHRILSFFYRAWEKYRFPIAFERARRNSLKPKELDLFTETLYALVGMGTHGIRDRLLIDDETFLYYAGHFAHRPRSALGLQQILEDYFSFDVVVQQYTGHWLYIDPADQSRLPDSAGILGGNNRLGEETVIGHRMWNCETRFRLRIGPVDYRQYQQLMPSGDQLGEVAQLTRTYVGNSLDFDIQLVLKNSEVPQCILGSEEDPCFLGYNMWLRVGEFVNDVEDAVFQHSGYPLGTTGASGK</sequence>
<dbReference type="PANTHER" id="PTHR35564:SF4">
    <property type="entry name" value="CYTOPLASMIC PROTEIN"/>
    <property type="match status" value="1"/>
</dbReference>
<dbReference type="EMBL" id="PUIA01000016">
    <property type="protein sequence ID" value="PQO38941.1"/>
    <property type="molecule type" value="Genomic_DNA"/>
</dbReference>
<dbReference type="RefSeq" id="WP_105350140.1">
    <property type="nucleotide sequence ID" value="NZ_PUIA01000016.1"/>
</dbReference>
<dbReference type="AlphaFoldDB" id="A0A2S8G3W2"/>
<proteinExistence type="predicted"/>
<accession>A0A2S8G3W2</accession>
<dbReference type="InterPro" id="IPR010732">
    <property type="entry name" value="T6SS_TssG-like"/>
</dbReference>
<name>A0A2S8G3W2_9BACT</name>
<dbReference type="OrthoDB" id="1523296at2"/>
<dbReference type="PANTHER" id="PTHR35564">
    <property type="match status" value="1"/>
</dbReference>
<dbReference type="Pfam" id="PF06996">
    <property type="entry name" value="T6SS_TssG"/>
    <property type="match status" value="1"/>
</dbReference>
<comment type="caution">
    <text evidence="1">The sequence shown here is derived from an EMBL/GenBank/DDBJ whole genome shotgun (WGS) entry which is preliminary data.</text>
</comment>
<evidence type="ECO:0000313" key="1">
    <source>
        <dbReference type="EMBL" id="PQO38941.1"/>
    </source>
</evidence>
<dbReference type="NCBIfam" id="TIGR03347">
    <property type="entry name" value="VI_chp_1"/>
    <property type="match status" value="1"/>
</dbReference>
<dbReference type="Proteomes" id="UP000240009">
    <property type="component" value="Unassembled WGS sequence"/>
</dbReference>
<gene>
    <name evidence="1" type="primary">tssG</name>
    <name evidence="1" type="ORF">C5Y96_03455</name>
</gene>